<sequence length="52" mass="6038">MLWAGWKILRWPASAVNPSLIASKNFRYQLPEIYGRAVAVPNVKNTFTYRIE</sequence>
<keyword evidence="2" id="KW-1185">Reference proteome</keyword>
<accession>A0ABX8IT56</accession>
<dbReference type="RefSeq" id="WP_181689963.1">
    <property type="nucleotide sequence ID" value="NZ_CP076683.1"/>
</dbReference>
<evidence type="ECO:0000313" key="1">
    <source>
        <dbReference type="EMBL" id="QWV16658.1"/>
    </source>
</evidence>
<reference evidence="1 2" key="1">
    <citation type="submission" date="2021-06" db="EMBL/GenBank/DDBJ databases">
        <title>Microbial metabolic specificity influences pelagic lipid remineralization.</title>
        <authorList>
            <person name="Behrendt L."/>
            <person name="Hunter J.E."/>
            <person name="Alcolombri U."/>
            <person name="Smriga S."/>
            <person name="Mincer T."/>
            <person name="Lowenstein D.P."/>
            <person name="Peaudecerf F.J."/>
            <person name="Fernandez V.I."/>
            <person name="Fredricks H."/>
            <person name="Almblad H."/>
            <person name="Harrison J.J."/>
            <person name="Stocker R."/>
            <person name="Van Mooy B.A.S."/>
        </authorList>
    </citation>
    <scope>NUCLEOTIDE SEQUENCE [LARGE SCALE GENOMIC DNA]</scope>
    <source>
        <strain evidence="1 2">A252</strain>
    </source>
</reference>
<protein>
    <submittedName>
        <fullName evidence="1">Uncharacterized protein</fullName>
    </submittedName>
</protein>
<dbReference type="Proteomes" id="UP000683436">
    <property type="component" value="Chromosome"/>
</dbReference>
<proteinExistence type="predicted"/>
<dbReference type="EMBL" id="CP076683">
    <property type="protein sequence ID" value="QWV16658.1"/>
    <property type="molecule type" value="Genomic_DNA"/>
</dbReference>
<name>A0ABX8IT56_9GAMM</name>
<gene>
    <name evidence="1" type="ORF">KQ248_19670</name>
</gene>
<organism evidence="1 2">
    <name type="scientific">Stutzerimonas zhaodongensis</name>
    <dbReference type="NCBI Taxonomy" id="1176257"/>
    <lineage>
        <taxon>Bacteria</taxon>
        <taxon>Pseudomonadati</taxon>
        <taxon>Pseudomonadota</taxon>
        <taxon>Gammaproteobacteria</taxon>
        <taxon>Pseudomonadales</taxon>
        <taxon>Pseudomonadaceae</taxon>
        <taxon>Stutzerimonas</taxon>
    </lineage>
</organism>
<evidence type="ECO:0000313" key="2">
    <source>
        <dbReference type="Proteomes" id="UP000683436"/>
    </source>
</evidence>